<protein>
    <submittedName>
        <fullName evidence="3">Uncharacterized protein</fullName>
    </submittedName>
</protein>
<evidence type="ECO:0000313" key="3">
    <source>
        <dbReference type="WBParaSite" id="ACRNAN_scaffold27.g27291.t1"/>
    </source>
</evidence>
<name>A0A914DJG3_9BILA</name>
<proteinExistence type="predicted"/>
<feature type="compositionally biased region" description="Basic residues" evidence="1">
    <location>
        <begin position="90"/>
        <end position="103"/>
    </location>
</feature>
<accession>A0A914DJG3</accession>
<feature type="compositionally biased region" description="Basic and acidic residues" evidence="1">
    <location>
        <begin position="28"/>
        <end position="41"/>
    </location>
</feature>
<organism evidence="2 3">
    <name type="scientific">Acrobeloides nanus</name>
    <dbReference type="NCBI Taxonomy" id="290746"/>
    <lineage>
        <taxon>Eukaryota</taxon>
        <taxon>Metazoa</taxon>
        <taxon>Ecdysozoa</taxon>
        <taxon>Nematoda</taxon>
        <taxon>Chromadorea</taxon>
        <taxon>Rhabditida</taxon>
        <taxon>Tylenchina</taxon>
        <taxon>Cephalobomorpha</taxon>
        <taxon>Cephaloboidea</taxon>
        <taxon>Cephalobidae</taxon>
        <taxon>Acrobeloides</taxon>
    </lineage>
</organism>
<dbReference type="AlphaFoldDB" id="A0A914DJG3"/>
<sequence>MGINKRREVFEVGNPKTFFRFGTSERLPSSDERARGRERNKAKCRRNDVIAILIRLQCQQCDVISKRWDMAAKSYRGRMEIALSEEKTRRGGNTKRSVRPKVT</sequence>
<evidence type="ECO:0000313" key="2">
    <source>
        <dbReference type="Proteomes" id="UP000887540"/>
    </source>
</evidence>
<dbReference type="Proteomes" id="UP000887540">
    <property type="component" value="Unplaced"/>
</dbReference>
<dbReference type="WBParaSite" id="ACRNAN_scaffold27.g27291.t1">
    <property type="protein sequence ID" value="ACRNAN_scaffold27.g27291.t1"/>
    <property type="gene ID" value="ACRNAN_scaffold27.g27291"/>
</dbReference>
<feature type="region of interest" description="Disordered" evidence="1">
    <location>
        <begin position="21"/>
        <end position="41"/>
    </location>
</feature>
<reference evidence="3" key="1">
    <citation type="submission" date="2022-11" db="UniProtKB">
        <authorList>
            <consortium name="WormBaseParasite"/>
        </authorList>
    </citation>
    <scope>IDENTIFICATION</scope>
</reference>
<keyword evidence="2" id="KW-1185">Reference proteome</keyword>
<feature type="region of interest" description="Disordered" evidence="1">
    <location>
        <begin position="83"/>
        <end position="103"/>
    </location>
</feature>
<evidence type="ECO:0000256" key="1">
    <source>
        <dbReference type="SAM" id="MobiDB-lite"/>
    </source>
</evidence>